<evidence type="ECO:0000256" key="1">
    <source>
        <dbReference type="ARBA" id="ARBA00022676"/>
    </source>
</evidence>
<dbReference type="GO" id="GO:0047975">
    <property type="term" value="F:guanosine phosphorylase activity"/>
    <property type="evidence" value="ECO:0007669"/>
    <property type="project" value="RHEA"/>
</dbReference>
<comment type="catalytic activity">
    <reaction evidence="3">
        <text>adenosine + phosphate = alpha-D-ribose 1-phosphate + adenine</text>
        <dbReference type="Rhea" id="RHEA:27642"/>
        <dbReference type="ChEBI" id="CHEBI:16335"/>
        <dbReference type="ChEBI" id="CHEBI:16708"/>
        <dbReference type="ChEBI" id="CHEBI:43474"/>
        <dbReference type="ChEBI" id="CHEBI:57720"/>
        <dbReference type="EC" id="2.4.2.1"/>
    </reaction>
</comment>
<dbReference type="GO" id="GO:0005829">
    <property type="term" value="C:cytosol"/>
    <property type="evidence" value="ECO:0007669"/>
    <property type="project" value="TreeGrafter"/>
</dbReference>
<dbReference type="SUPFAM" id="SSF51182">
    <property type="entry name" value="RmlC-like cupins"/>
    <property type="match status" value="1"/>
</dbReference>
<comment type="catalytic activity">
    <reaction evidence="3">
        <text>cytidine + phosphate = cytosine + alpha-D-ribose 1-phosphate</text>
        <dbReference type="Rhea" id="RHEA:52540"/>
        <dbReference type="ChEBI" id="CHEBI:16040"/>
        <dbReference type="ChEBI" id="CHEBI:17562"/>
        <dbReference type="ChEBI" id="CHEBI:43474"/>
        <dbReference type="ChEBI" id="CHEBI:57720"/>
        <dbReference type="EC" id="2.4.2.2"/>
    </reaction>
</comment>
<dbReference type="RefSeq" id="WP_127693875.1">
    <property type="nucleotide sequence ID" value="NZ_SACQ01000003.1"/>
</dbReference>
<evidence type="ECO:0000313" key="4">
    <source>
        <dbReference type="EMBL" id="RVU31030.1"/>
    </source>
</evidence>
<dbReference type="InterPro" id="IPR009664">
    <property type="entry name" value="Ppnp"/>
</dbReference>
<evidence type="ECO:0000256" key="2">
    <source>
        <dbReference type="ARBA" id="ARBA00022679"/>
    </source>
</evidence>
<dbReference type="PANTHER" id="PTHR36540">
    <property type="entry name" value="PYRIMIDINE/PURINE NUCLEOSIDE PHOSPHORYLASE"/>
    <property type="match status" value="1"/>
</dbReference>
<dbReference type="AlphaFoldDB" id="A0A437Q962"/>
<accession>A0A437Q962</accession>
<dbReference type="InterPro" id="IPR014710">
    <property type="entry name" value="RmlC-like_jellyroll"/>
</dbReference>
<dbReference type="PANTHER" id="PTHR36540:SF1">
    <property type="entry name" value="PYRIMIDINE_PURINE NUCLEOSIDE PHOSPHORYLASE"/>
    <property type="match status" value="1"/>
</dbReference>
<comment type="catalytic activity">
    <reaction evidence="3">
        <text>xanthosine + phosphate = alpha-D-ribose 1-phosphate + xanthine</text>
        <dbReference type="Rhea" id="RHEA:27638"/>
        <dbReference type="ChEBI" id="CHEBI:17712"/>
        <dbReference type="ChEBI" id="CHEBI:18107"/>
        <dbReference type="ChEBI" id="CHEBI:43474"/>
        <dbReference type="ChEBI" id="CHEBI:57720"/>
        <dbReference type="EC" id="2.4.2.1"/>
    </reaction>
</comment>
<evidence type="ECO:0000313" key="5">
    <source>
        <dbReference type="Proteomes" id="UP000282818"/>
    </source>
</evidence>
<dbReference type="Proteomes" id="UP000282818">
    <property type="component" value="Unassembled WGS sequence"/>
</dbReference>
<dbReference type="GO" id="GO:0004850">
    <property type="term" value="F:uridine phosphorylase activity"/>
    <property type="evidence" value="ECO:0007669"/>
    <property type="project" value="RHEA"/>
</dbReference>
<dbReference type="CDD" id="cd20296">
    <property type="entry name" value="cupin_PpnP-like"/>
    <property type="match status" value="1"/>
</dbReference>
<dbReference type="EMBL" id="SACQ01000003">
    <property type="protein sequence ID" value="RVU31030.1"/>
    <property type="molecule type" value="Genomic_DNA"/>
</dbReference>
<comment type="catalytic activity">
    <reaction evidence="3">
        <text>a purine D-ribonucleoside + phosphate = a purine nucleobase + alpha-D-ribose 1-phosphate</text>
        <dbReference type="Rhea" id="RHEA:19805"/>
        <dbReference type="ChEBI" id="CHEBI:26386"/>
        <dbReference type="ChEBI" id="CHEBI:43474"/>
        <dbReference type="ChEBI" id="CHEBI:57720"/>
        <dbReference type="ChEBI" id="CHEBI:142355"/>
        <dbReference type="EC" id="2.4.2.1"/>
    </reaction>
</comment>
<dbReference type="GO" id="GO:0009032">
    <property type="term" value="F:thymidine phosphorylase activity"/>
    <property type="evidence" value="ECO:0007669"/>
    <property type="project" value="RHEA"/>
</dbReference>
<dbReference type="GO" id="GO:0004731">
    <property type="term" value="F:purine-nucleoside phosphorylase activity"/>
    <property type="evidence" value="ECO:0007669"/>
    <property type="project" value="UniProtKB-UniRule"/>
</dbReference>
<comment type="catalytic activity">
    <reaction evidence="3">
        <text>uridine + phosphate = alpha-D-ribose 1-phosphate + uracil</text>
        <dbReference type="Rhea" id="RHEA:24388"/>
        <dbReference type="ChEBI" id="CHEBI:16704"/>
        <dbReference type="ChEBI" id="CHEBI:17568"/>
        <dbReference type="ChEBI" id="CHEBI:43474"/>
        <dbReference type="ChEBI" id="CHEBI:57720"/>
        <dbReference type="EC" id="2.4.2.2"/>
    </reaction>
</comment>
<reference evidence="4 5" key="1">
    <citation type="submission" date="2019-01" db="EMBL/GenBank/DDBJ databases">
        <authorList>
            <person name="Chen W.-M."/>
        </authorList>
    </citation>
    <scope>NUCLEOTIDE SEQUENCE [LARGE SCALE GENOMIC DNA]</scope>
    <source>
        <strain evidence="4 5">HPM-16</strain>
    </source>
</reference>
<gene>
    <name evidence="3" type="primary">ppnP</name>
    <name evidence="4" type="ORF">EOE65_08450</name>
</gene>
<comment type="caution">
    <text evidence="4">The sequence shown here is derived from an EMBL/GenBank/DDBJ whole genome shotgun (WGS) entry which is preliminary data.</text>
</comment>
<dbReference type="Gene3D" id="2.60.120.10">
    <property type="entry name" value="Jelly Rolls"/>
    <property type="match status" value="1"/>
</dbReference>
<dbReference type="HAMAP" id="MF_01537">
    <property type="entry name" value="Nucleos_phosphorylase_PpnP"/>
    <property type="match status" value="1"/>
</dbReference>
<dbReference type="InterPro" id="IPR011051">
    <property type="entry name" value="RmlC_Cupin_sf"/>
</dbReference>
<keyword evidence="2 3" id="KW-0808">Transferase</keyword>
<evidence type="ECO:0000256" key="3">
    <source>
        <dbReference type="HAMAP-Rule" id="MF_01537"/>
    </source>
</evidence>
<organism evidence="4 5">
    <name type="scientific">Neptunomonas marina</name>
    <dbReference type="NCBI Taxonomy" id="1815562"/>
    <lineage>
        <taxon>Bacteria</taxon>
        <taxon>Pseudomonadati</taxon>
        <taxon>Pseudomonadota</taxon>
        <taxon>Gammaproteobacteria</taxon>
        <taxon>Oceanospirillales</taxon>
        <taxon>Oceanospirillaceae</taxon>
        <taxon>Neptunomonas</taxon>
    </lineage>
</organism>
<keyword evidence="5" id="KW-1185">Reference proteome</keyword>
<name>A0A437Q962_9GAMM</name>
<sequence length="104" mass="11664">MSTITNVTIDKAANIYFEGDVTSRSVTLEDGTHLTLGIMMPGEYEFNTQDAEKMEVTSGQLFVLLPEQTSWQEISGGQTFYVPSNSRFKVKVRTITDYCCSYLS</sequence>
<comment type="catalytic activity">
    <reaction evidence="3">
        <text>thymidine + phosphate = 2-deoxy-alpha-D-ribose 1-phosphate + thymine</text>
        <dbReference type="Rhea" id="RHEA:16037"/>
        <dbReference type="ChEBI" id="CHEBI:17748"/>
        <dbReference type="ChEBI" id="CHEBI:17821"/>
        <dbReference type="ChEBI" id="CHEBI:43474"/>
        <dbReference type="ChEBI" id="CHEBI:57259"/>
        <dbReference type="EC" id="2.4.2.2"/>
    </reaction>
</comment>
<proteinExistence type="inferred from homology"/>
<comment type="catalytic activity">
    <reaction evidence="3">
        <text>guanosine + phosphate = alpha-D-ribose 1-phosphate + guanine</text>
        <dbReference type="Rhea" id="RHEA:13233"/>
        <dbReference type="ChEBI" id="CHEBI:16235"/>
        <dbReference type="ChEBI" id="CHEBI:16750"/>
        <dbReference type="ChEBI" id="CHEBI:43474"/>
        <dbReference type="ChEBI" id="CHEBI:57720"/>
        <dbReference type="EC" id="2.4.2.1"/>
    </reaction>
</comment>
<dbReference type="EC" id="2.4.2.1" evidence="3"/>
<comment type="similarity">
    <text evidence="3">Belongs to the nucleoside phosphorylase PpnP family.</text>
</comment>
<protein>
    <recommendedName>
        <fullName evidence="3">Pyrimidine/purine nucleoside phosphorylase</fullName>
        <ecNumber evidence="3">2.4.2.1</ecNumber>
        <ecNumber evidence="3">2.4.2.2</ecNumber>
    </recommendedName>
    <alternativeName>
        <fullName evidence="3">Adenosine phosphorylase</fullName>
    </alternativeName>
    <alternativeName>
        <fullName evidence="3">Cytidine phosphorylase</fullName>
    </alternativeName>
    <alternativeName>
        <fullName evidence="3">Guanosine phosphorylase</fullName>
    </alternativeName>
    <alternativeName>
        <fullName evidence="3">Inosine phosphorylase</fullName>
    </alternativeName>
    <alternativeName>
        <fullName evidence="3">Thymidine phosphorylase</fullName>
    </alternativeName>
    <alternativeName>
        <fullName evidence="3">Uridine phosphorylase</fullName>
    </alternativeName>
    <alternativeName>
        <fullName evidence="3">Xanthosine phosphorylase</fullName>
    </alternativeName>
</protein>
<dbReference type="FunFam" id="2.60.120.10:FF:000016">
    <property type="entry name" value="Pyrimidine/purine nucleoside phosphorylase"/>
    <property type="match status" value="1"/>
</dbReference>
<dbReference type="EC" id="2.4.2.2" evidence="3"/>
<comment type="catalytic activity">
    <reaction evidence="3">
        <text>inosine + phosphate = alpha-D-ribose 1-phosphate + hypoxanthine</text>
        <dbReference type="Rhea" id="RHEA:27646"/>
        <dbReference type="ChEBI" id="CHEBI:17368"/>
        <dbReference type="ChEBI" id="CHEBI:17596"/>
        <dbReference type="ChEBI" id="CHEBI:43474"/>
        <dbReference type="ChEBI" id="CHEBI:57720"/>
        <dbReference type="EC" id="2.4.2.1"/>
    </reaction>
</comment>
<keyword evidence="1 3" id="KW-0328">Glycosyltransferase</keyword>
<comment type="function">
    <text evidence="3">Catalyzes the phosphorolysis of diverse nucleosides, yielding D-ribose 1-phosphate and the respective free bases. Can use uridine, adenosine, guanosine, cytidine, thymidine, inosine and xanthosine as substrates. Also catalyzes the reverse reactions.</text>
</comment>
<dbReference type="Pfam" id="PF06865">
    <property type="entry name" value="Ppnp"/>
    <property type="match status" value="1"/>
</dbReference>